<proteinExistence type="predicted"/>
<accession>A0A1M6E492</accession>
<evidence type="ECO:0000256" key="1">
    <source>
        <dbReference type="SAM" id="SignalP"/>
    </source>
</evidence>
<dbReference type="PANTHER" id="PTHR37841:SF1">
    <property type="entry name" value="DUF3298 DOMAIN-CONTAINING PROTEIN"/>
    <property type="match status" value="1"/>
</dbReference>
<dbReference type="InterPro" id="IPR032774">
    <property type="entry name" value="WG_beta_rep"/>
</dbReference>
<dbReference type="Pfam" id="PF14903">
    <property type="entry name" value="WG_beta_rep"/>
    <property type="match status" value="7"/>
</dbReference>
<dbReference type="SUPFAM" id="SSF69360">
    <property type="entry name" value="Cell wall binding repeat"/>
    <property type="match status" value="1"/>
</dbReference>
<dbReference type="PANTHER" id="PTHR37841">
    <property type="entry name" value="GLR2918 PROTEIN"/>
    <property type="match status" value="1"/>
</dbReference>
<dbReference type="Proteomes" id="UP000324781">
    <property type="component" value="Unassembled WGS sequence"/>
</dbReference>
<sequence length="354" mass="39409">MNKRILRIFCLLAAMLCLGACSGSGTGKAVLSRDMDEVLLPFEADGKWGYLNPRGETVIEPVYAYAGYFSEGLAIFSDGERYGYINKQNQVVIPPGYDGADAFVNGYAVVCKGDWESGNALWGFIDATGRELVEPRFLYAESFTPEGRALVWAFRGEEVVRGFVNTDGEVFIPEDYEICSRFSDGLALIRQDNLFGYIGADYTIAIEPRYTDAGDFWEGLAYAEKDGEKFIIDKTGNPVAAVEHAFGTFSNGLAVFRKDDLYGYIDRNGKIAIEPRFAWAKDFRNGLAAVQTRMEAGGKWGFINTSGNMVVDAVYDEVEDFTTGYARAYKYNDFTYYILDGNGKVVHSGRYRVQ</sequence>
<keyword evidence="1" id="KW-0732">Signal</keyword>
<feature type="signal peptide" evidence="1">
    <location>
        <begin position="1"/>
        <end position="22"/>
    </location>
</feature>
<evidence type="ECO:0000313" key="3">
    <source>
        <dbReference type="Proteomes" id="UP000324781"/>
    </source>
</evidence>
<reference evidence="2 3" key="1">
    <citation type="submission" date="2016-11" db="EMBL/GenBank/DDBJ databases">
        <authorList>
            <person name="Varghese N."/>
            <person name="Submissions S."/>
        </authorList>
    </citation>
    <scope>NUCLEOTIDE SEQUENCE [LARGE SCALE GENOMIC DNA]</scope>
    <source>
        <strain evidence="2 3">DSM 19027</strain>
    </source>
</reference>
<protein>
    <submittedName>
        <fullName evidence="2">WG containing repeat-containing protein</fullName>
    </submittedName>
</protein>
<dbReference type="EMBL" id="FQZP01000010">
    <property type="protein sequence ID" value="SHI80316.1"/>
    <property type="molecule type" value="Genomic_DNA"/>
</dbReference>
<keyword evidence="3" id="KW-1185">Reference proteome</keyword>
<feature type="chain" id="PRO_5038610321" evidence="1">
    <location>
        <begin position="23"/>
        <end position="354"/>
    </location>
</feature>
<evidence type="ECO:0000313" key="2">
    <source>
        <dbReference type="EMBL" id="SHI80316.1"/>
    </source>
</evidence>
<dbReference type="RefSeq" id="WP_188118381.1">
    <property type="nucleotide sequence ID" value="NZ_DAONMB010000042.1"/>
</dbReference>
<name>A0A1M6E492_9FIRM</name>
<gene>
    <name evidence="2" type="ORF">SAMN05444373_101039</name>
</gene>
<organism evidence="2 3">
    <name type="scientific">Thermoclostridium caenicola</name>
    <dbReference type="NCBI Taxonomy" id="659425"/>
    <lineage>
        <taxon>Bacteria</taxon>
        <taxon>Bacillati</taxon>
        <taxon>Bacillota</taxon>
        <taxon>Clostridia</taxon>
        <taxon>Eubacteriales</taxon>
        <taxon>Oscillospiraceae</taxon>
        <taxon>Thermoclostridium</taxon>
    </lineage>
</organism>
<dbReference type="AlphaFoldDB" id="A0A1M6E492"/>